<gene>
    <name evidence="2" type="ORF">DU74_12090</name>
</gene>
<accession>A0A0F8Q5H6</accession>
<proteinExistence type="predicted"/>
<comment type="caution">
    <text evidence="2">The sequence shown here is derived from an EMBL/GenBank/DDBJ whole genome shotgun (WGS) entry which is preliminary data.</text>
</comment>
<reference evidence="2 3" key="1">
    <citation type="journal article" date="2015" name="ISME J.">
        <title>Genomic and phenotypic differentiation among Methanosarcina mazei populations from Columbia River sediment.</title>
        <authorList>
            <person name="Youngblut N.D."/>
            <person name="Wirth J.S."/>
            <person name="Henriksen J.R."/>
            <person name="Smith M."/>
            <person name="Simon H."/>
            <person name="Metcalf W.W."/>
            <person name="Whitaker R.J."/>
        </authorList>
    </citation>
    <scope>NUCLEOTIDE SEQUENCE [LARGE SCALE GENOMIC DNA]</scope>
    <source>
        <strain evidence="2 3">1.H.A.2.6</strain>
    </source>
</reference>
<dbReference type="PATRIC" id="fig|2209.85.peg.2623"/>
<keyword evidence="1" id="KW-0472">Membrane</keyword>
<keyword evidence="1" id="KW-1133">Transmembrane helix</keyword>
<evidence type="ECO:0000313" key="3">
    <source>
        <dbReference type="Proteomes" id="UP000034450"/>
    </source>
</evidence>
<dbReference type="Proteomes" id="UP000034450">
    <property type="component" value="Unassembled WGS sequence"/>
</dbReference>
<organism evidence="2 3">
    <name type="scientific">Methanosarcina mazei</name>
    <name type="common">Methanosarcina frisia</name>
    <dbReference type="NCBI Taxonomy" id="2209"/>
    <lineage>
        <taxon>Archaea</taxon>
        <taxon>Methanobacteriati</taxon>
        <taxon>Methanobacteriota</taxon>
        <taxon>Stenosarchaea group</taxon>
        <taxon>Methanomicrobia</taxon>
        <taxon>Methanosarcinales</taxon>
        <taxon>Methanosarcinaceae</taxon>
        <taxon>Methanosarcina</taxon>
    </lineage>
</organism>
<dbReference type="EMBL" id="JJQN01000066">
    <property type="protein sequence ID" value="KKH60905.1"/>
    <property type="molecule type" value="Genomic_DNA"/>
</dbReference>
<keyword evidence="1" id="KW-0812">Transmembrane</keyword>
<name>A0A0F8Q5H6_METMZ</name>
<dbReference type="AlphaFoldDB" id="A0A0F8Q5H6"/>
<feature type="transmembrane region" description="Helical" evidence="1">
    <location>
        <begin position="149"/>
        <end position="170"/>
    </location>
</feature>
<feature type="transmembrane region" description="Helical" evidence="1">
    <location>
        <begin position="41"/>
        <end position="65"/>
    </location>
</feature>
<evidence type="ECO:0000256" key="1">
    <source>
        <dbReference type="SAM" id="Phobius"/>
    </source>
</evidence>
<feature type="transmembrane region" description="Helical" evidence="1">
    <location>
        <begin position="103"/>
        <end position="128"/>
    </location>
</feature>
<protein>
    <submittedName>
        <fullName evidence="2">Uncharacterized protein</fullName>
    </submittedName>
</protein>
<evidence type="ECO:0000313" key="2">
    <source>
        <dbReference type="EMBL" id="KKH60905.1"/>
    </source>
</evidence>
<dbReference type="RefSeq" id="WP_048047540.1">
    <property type="nucleotide sequence ID" value="NZ_JJQN01000066.1"/>
</dbReference>
<feature type="transmembrane region" description="Helical" evidence="1">
    <location>
        <begin position="212"/>
        <end position="232"/>
    </location>
</feature>
<sequence length="312" mass="36850">MAVRIYLSFHEKNKYRKLLTANFPEVKTFLNRVNWFKITHVYFLGFIAILFGIISGELFEILFLYPSYSIFMKMLDLNFIANFLSSKLNLNLLSMDMIGFNLAMIYTSLLTQSFIIVIYILLLWFVLINRMGMLPVKIEETGYTTPKTMIVYESVWFFIGFLIGLNYFIYRLIFHYLSEFSIITGDFSFNFSYFTVIYTNLSSNLMYPAFHIFMHLTGILASCTLIVLLYFITKMIAERVIELITRRYEYKFPYVKITTGNGETEGRLKDFRNKSLMSLSGKDELKIIPWDKIETMNAKFVKKSEQFIFNNK</sequence>